<gene>
    <name evidence="2" type="ORF">BST37_07750</name>
    <name evidence="1" type="ORF">MNVI_27880</name>
</gene>
<dbReference type="RefSeq" id="WP_083087116.1">
    <property type="nucleotide sequence ID" value="NZ_AP022583.1"/>
</dbReference>
<keyword evidence="3" id="KW-1185">Reference proteome</keyword>
<dbReference type="Proteomes" id="UP000192374">
    <property type="component" value="Unassembled WGS sequence"/>
</dbReference>
<evidence type="ECO:0000313" key="2">
    <source>
        <dbReference type="EMBL" id="ORB16105.1"/>
    </source>
</evidence>
<dbReference type="EMBL" id="MVIC01000009">
    <property type="protein sequence ID" value="ORB16105.1"/>
    <property type="molecule type" value="Genomic_DNA"/>
</dbReference>
<evidence type="ECO:0000313" key="3">
    <source>
        <dbReference type="Proteomes" id="UP000192374"/>
    </source>
</evidence>
<sequence length="97" mass="10204">MEAIEINAGRWYLRALHLDDWSSDTRYTWAICEATTGQSLGEVTLSPATGAIDTRASEGHTAAAAAAADSVRRFATAVVPGNRGNRGEGVVGPSRSE</sequence>
<reference evidence="1" key="3">
    <citation type="submission" date="2020-02" db="EMBL/GenBank/DDBJ databases">
        <authorList>
            <person name="Matsumoto Y."/>
            <person name="Motooka D."/>
            <person name="Nakamura S."/>
        </authorList>
    </citation>
    <scope>NUCLEOTIDE SEQUENCE</scope>
    <source>
        <strain evidence="1">JCM 16367</strain>
    </source>
</reference>
<dbReference type="EMBL" id="AP022583">
    <property type="protein sequence ID" value="BBY07470.1"/>
    <property type="molecule type" value="Genomic_DNA"/>
</dbReference>
<dbReference type="OrthoDB" id="2061990at2"/>
<reference evidence="2 3" key="1">
    <citation type="submission" date="2017-02" db="EMBL/GenBank/DDBJ databases">
        <title>The new phylogeny of genus Mycobacterium.</title>
        <authorList>
            <person name="Tortoli E."/>
            <person name="Trovato A."/>
            <person name="Cirillo D.M."/>
        </authorList>
    </citation>
    <scope>NUCLEOTIDE SEQUENCE [LARGE SCALE GENOMIC DNA]</scope>
    <source>
        <strain evidence="2 3">DSM 45145</strain>
    </source>
</reference>
<proteinExistence type="predicted"/>
<evidence type="ECO:0000313" key="1">
    <source>
        <dbReference type="EMBL" id="BBY07470.1"/>
    </source>
</evidence>
<dbReference type="AlphaFoldDB" id="A0A7I7PFU6"/>
<name>A0A7I7PFU6_9MYCO</name>
<reference evidence="1 4" key="2">
    <citation type="journal article" date="2019" name="Emerg. Microbes Infect.">
        <title>Comprehensive subspecies identification of 175 nontuberculous mycobacteria species based on 7547 genomic profiles.</title>
        <authorList>
            <person name="Matsumoto Y."/>
            <person name="Kinjo T."/>
            <person name="Motooka D."/>
            <person name="Nabeya D."/>
            <person name="Jung N."/>
            <person name="Uechi K."/>
            <person name="Horii T."/>
            <person name="Iida T."/>
            <person name="Fujita J."/>
            <person name="Nakamura S."/>
        </authorList>
    </citation>
    <scope>NUCLEOTIDE SEQUENCE [LARGE SCALE GENOMIC DNA]</scope>
    <source>
        <strain evidence="1 4">JCM 16367</strain>
    </source>
</reference>
<protein>
    <submittedName>
        <fullName evidence="1">Uncharacterized protein</fullName>
    </submittedName>
</protein>
<evidence type="ECO:0000313" key="4">
    <source>
        <dbReference type="Proteomes" id="UP000466894"/>
    </source>
</evidence>
<organism evidence="1 4">
    <name type="scientific">Mycobacterium noviomagense</name>
    <dbReference type="NCBI Taxonomy" id="459858"/>
    <lineage>
        <taxon>Bacteria</taxon>
        <taxon>Bacillati</taxon>
        <taxon>Actinomycetota</taxon>
        <taxon>Actinomycetes</taxon>
        <taxon>Mycobacteriales</taxon>
        <taxon>Mycobacteriaceae</taxon>
        <taxon>Mycobacterium</taxon>
    </lineage>
</organism>
<dbReference type="KEGG" id="mnv:MNVI_27880"/>
<accession>A0A7I7PFU6</accession>
<dbReference type="Proteomes" id="UP000466894">
    <property type="component" value="Chromosome"/>
</dbReference>